<dbReference type="Proteomes" id="UP000235836">
    <property type="component" value="Unassembled WGS sequence"/>
</dbReference>
<protein>
    <submittedName>
        <fullName evidence="1">Type IV secretion protein Rhs</fullName>
    </submittedName>
</protein>
<evidence type="ECO:0000313" key="2">
    <source>
        <dbReference type="Proteomes" id="UP000235836"/>
    </source>
</evidence>
<gene>
    <name evidence="1" type="ORF">CJ203_02475</name>
</gene>
<dbReference type="NCBIfam" id="TIGR01643">
    <property type="entry name" value="YD_repeat_2x"/>
    <property type="match status" value="3"/>
</dbReference>
<comment type="caution">
    <text evidence="1">The sequence shown here is derived from an EMBL/GenBank/DDBJ whole genome shotgun (WGS) entry which is preliminary data.</text>
</comment>
<dbReference type="PANTHER" id="PTHR32305:SF15">
    <property type="entry name" value="PROTEIN RHSA-RELATED"/>
    <property type="match status" value="1"/>
</dbReference>
<keyword evidence="2" id="KW-1185">Reference proteome</keyword>
<reference evidence="1 2" key="1">
    <citation type="submission" date="2017-09" db="EMBL/GenBank/DDBJ databases">
        <title>Bacterial strain isolated from the female urinary microbiota.</title>
        <authorList>
            <person name="Thomas-White K."/>
            <person name="Kumar N."/>
            <person name="Forster S."/>
            <person name="Putonti C."/>
            <person name="Lawley T."/>
            <person name="Wolfe A.J."/>
        </authorList>
    </citation>
    <scope>NUCLEOTIDE SEQUENCE [LARGE SCALE GENOMIC DNA]</scope>
    <source>
        <strain evidence="1 2">UMB0792</strain>
    </source>
</reference>
<dbReference type="InterPro" id="IPR006530">
    <property type="entry name" value="YD"/>
</dbReference>
<dbReference type="Gene3D" id="2.180.10.10">
    <property type="entry name" value="RHS repeat-associated core"/>
    <property type="match status" value="4"/>
</dbReference>
<dbReference type="InterPro" id="IPR050708">
    <property type="entry name" value="T6SS_VgrG/RHS"/>
</dbReference>
<dbReference type="NCBIfam" id="TIGR03696">
    <property type="entry name" value="Rhs_assc_core"/>
    <property type="match status" value="1"/>
</dbReference>
<dbReference type="PANTHER" id="PTHR32305">
    <property type="match status" value="1"/>
</dbReference>
<proteinExistence type="predicted"/>
<dbReference type="InterPro" id="IPR022385">
    <property type="entry name" value="Rhs_assc_core"/>
</dbReference>
<sequence length="1243" mass="135445">MGIEIGLSALVHRSGASIEYSWDTATGHMTEMRRSDNTILHISWDDTVDRVASISVTNPETHPEDEPLQLISYEYDPYGQLVRVINSNDGALQYHYDDFGRMHAWTDRNGASYFYRYDEHGRVHSQVGTGGMFPNIVYWAQDTGVDAPEGGTVCVAIETAGEFQGDPLELGDSVVSDYLDRLEQLPLYQALASGGLEAAGLTGRGRTAHRDDDKWNVPSEWLHDDFLGDIRPTVYRSTPAGDVWRIVTPEGGVEDTTYNSYHQTTSITNSAGATFTYAYNEDGILTCTGYPDGLESRIDPGSWGSPVRLIGRDGQATEYEVDAFGMIESVTDPAGLTTSFTYDVRPSGIVPSSVTDPDGTITRIECDNAGLTLATTDSAGRRSSMVRDVRGLIIEAMDPVGATTSITYTPEGWPQRVTNPDGTTLFSTFDGEGNQLTAVNEIGARTTTTYTVFDIPVSTTDATGATTRVEYNTQMQPIRLTNADNNTWSYTYDLDGMIAAEVDYNGITTNHSISPDGLTITDSAPAGVTEVRLRADGLTDSVTDVLGTTTYLYDDVARLTALVGPHARIDYRRDDFGRVTGETVTLTTGEITAHDYTVDHAGNITAEHVTLPLGDTFTSAFARDENGDLTSSHHSRTSRGSTASVTVADLTYGIDARGIRNRITTGSLVREIHTDIRGRTTKDAIVAIDSAVTGGQRRVSSRMFEWRADDALAAVTDQIRGHITYGLDVLGRATSVTCEPNPRTNDVHPNSFSVDRDAAGSSERYATIGEHYGFSQAGVLSMIDTGRSTLSKKPASPRSLITRSGEGSVTPDALVEFDGTKPVRVGRTSYSYDASGRVTKTVTKRISKKPLVHEFFYAAGEQPIGFASSDEPGIGYRYLYDPAGRRVAKERISTNTGDVLTRTIYAHADEQLVAEQTTIARSAPSGLSKVSHPDVGDGYVWTIDPATGEVTGQIRLISYSARGEYTDKHGDPDRKPELGGADAMTCPQDDIDAEFMLIMSDLAGSPQELIDPVSGWVAGRATQSLYGVRTWHGPATSPLLYAGQYMDAESGWAYNRFRYYNPQAGIYNAQDPLGAAPRIASPQGYVDHAAYWIDEFGLAAHVKDVNLQKLINKMTPNGKGQLGERAMKLLFDGLYDPLNPRLTYYNASGKMRISDLKLNQTGVFWFNGEALAYNAGDIVESKFVKKQGLSKQIKDGLDHAGSNIYHLVVAPETKLSRPLRKMAENNPNFNIIRMTDPLVWAAI</sequence>
<accession>A0A2N6T6E7</accession>
<dbReference type="EMBL" id="PNHG01000003">
    <property type="protein sequence ID" value="PMC64906.1"/>
    <property type="molecule type" value="Genomic_DNA"/>
</dbReference>
<organism evidence="1 2">
    <name type="scientific">Corynebacterium tuscaniense</name>
    <dbReference type="NCBI Taxonomy" id="302449"/>
    <lineage>
        <taxon>Bacteria</taxon>
        <taxon>Bacillati</taxon>
        <taxon>Actinomycetota</taxon>
        <taxon>Actinomycetes</taxon>
        <taxon>Mycobacteriales</taxon>
        <taxon>Corynebacteriaceae</taxon>
        <taxon>Corynebacterium</taxon>
    </lineage>
</organism>
<evidence type="ECO:0000313" key="1">
    <source>
        <dbReference type="EMBL" id="PMC64906.1"/>
    </source>
</evidence>
<name>A0A2N6T6E7_9CORY</name>
<dbReference type="AlphaFoldDB" id="A0A2N6T6E7"/>
<dbReference type="RefSeq" id="WP_102723419.1">
    <property type="nucleotide sequence ID" value="NZ_PNHG01000003.1"/>
</dbReference>